<proteinExistence type="predicted"/>
<keyword evidence="2" id="KW-1185">Reference proteome</keyword>
<evidence type="ECO:0000313" key="1">
    <source>
        <dbReference type="EMBL" id="KAI4298735.1"/>
    </source>
</evidence>
<evidence type="ECO:0000313" key="2">
    <source>
        <dbReference type="Proteomes" id="UP000828941"/>
    </source>
</evidence>
<gene>
    <name evidence="1" type="ORF">L6164_032258</name>
</gene>
<dbReference type="EMBL" id="CM039438">
    <property type="protein sequence ID" value="KAI4298735.1"/>
    <property type="molecule type" value="Genomic_DNA"/>
</dbReference>
<accession>A0ACB9KN66</accession>
<reference evidence="1 2" key="1">
    <citation type="journal article" date="2022" name="DNA Res.">
        <title>Chromosomal-level genome assembly of the orchid tree Bauhinia variegata (Leguminosae; Cercidoideae) supports the allotetraploid origin hypothesis of Bauhinia.</title>
        <authorList>
            <person name="Zhong Y."/>
            <person name="Chen Y."/>
            <person name="Zheng D."/>
            <person name="Pang J."/>
            <person name="Liu Y."/>
            <person name="Luo S."/>
            <person name="Meng S."/>
            <person name="Qian L."/>
            <person name="Wei D."/>
            <person name="Dai S."/>
            <person name="Zhou R."/>
        </authorList>
    </citation>
    <scope>NUCLEOTIDE SEQUENCE [LARGE SCALE GENOMIC DNA]</scope>
    <source>
        <strain evidence="1">BV-YZ2020</strain>
    </source>
</reference>
<organism evidence="1 2">
    <name type="scientific">Bauhinia variegata</name>
    <name type="common">Purple orchid tree</name>
    <name type="synonym">Phanera variegata</name>
    <dbReference type="NCBI Taxonomy" id="167791"/>
    <lineage>
        <taxon>Eukaryota</taxon>
        <taxon>Viridiplantae</taxon>
        <taxon>Streptophyta</taxon>
        <taxon>Embryophyta</taxon>
        <taxon>Tracheophyta</taxon>
        <taxon>Spermatophyta</taxon>
        <taxon>Magnoliopsida</taxon>
        <taxon>eudicotyledons</taxon>
        <taxon>Gunneridae</taxon>
        <taxon>Pentapetalae</taxon>
        <taxon>rosids</taxon>
        <taxon>fabids</taxon>
        <taxon>Fabales</taxon>
        <taxon>Fabaceae</taxon>
        <taxon>Cercidoideae</taxon>
        <taxon>Cercideae</taxon>
        <taxon>Bauhiniinae</taxon>
        <taxon>Bauhinia</taxon>
    </lineage>
</organism>
<protein>
    <submittedName>
        <fullName evidence="1">Uncharacterized protein</fullName>
    </submittedName>
</protein>
<comment type="caution">
    <text evidence="1">The sequence shown here is derived from an EMBL/GenBank/DDBJ whole genome shotgun (WGS) entry which is preliminary data.</text>
</comment>
<name>A0ACB9KN66_BAUVA</name>
<sequence length="865" mass="98916">MDILIARQERKNQHTDSKLDNMSRYSRAIGVSKKRKRQVTCEHGTKESTSVVEENILGCLKRRRNKKGDEQQNNLLASSKRDYYFEDDLLINELENDEEAWIFQKTRSRSRSSSNTSLNSSSPESNDSSKSMEATKQDRLKCHQCMRKGGIIVVPCTNCEQKMYCVKCIKKWYPNVSEEEISENCPFCSKNCNCNICLRSSGMIKTSNRDITDHEKIQYLQYLIKLLLPFLKQICEEQIEEEKLEANIQGKLCSEVEISQTLCIDNERVYCNHCATSIVDLHQSCPKCSYELCLSCCHELRRGSISPQKEVKFQYVNRGPDYMFGGDPIPGSCNLKASEGYVELCMEWKANIDGSVTCAPKDEGGCGNCVLELKRILPQGWISDLEAKARHLLRNSEIEEITLQREDATSSYNSMRRAASRESTKDNNIYCPASKDILNEGILLFQKHWTKGEPIIVRDVLEQGTGLSWKPTVMLRALCENLDVEISSKLSEVKAIDCLANCEVDINTHQFFDGYTNGRTYGNIWPEMLKLKDWPPSDKFEDLLPRHCDEFIRCLPFQEYTDPRAGILNLAVKLPPHVLKPDLGPKTYIAYGIKQELGRGDSVTKLHCDLSDAVNILTDTAEVTLTDEQHVIISKLKEAQKLQDEKELSIQEGVPECLNGQSCEENKEQKVDKEASEFTDNLPEGIADPVKSEDTEKEIKGNERKRGAALWDIFRREDTEKLEAYLRKHPKEFRHTYCSPVEEVVHPIHDQCFYLTSDHKKKLKEEFGVEPWTFEQQVGEAVFIPAGCPHQVRNLKSCTKVAVDFVSPENVRECLRLTEQFRQLPKNHKAREDKLEIKKMIVYSVDQTVKDLQALVTCGLRASAF</sequence>
<dbReference type="Proteomes" id="UP000828941">
    <property type="component" value="Chromosome 13"/>
</dbReference>